<dbReference type="EMBL" id="KZ613481">
    <property type="protein sequence ID" value="PMD21285.1"/>
    <property type="molecule type" value="Genomic_DNA"/>
</dbReference>
<organism evidence="2 3">
    <name type="scientific">Hyaloscypha hepaticicola</name>
    <dbReference type="NCBI Taxonomy" id="2082293"/>
    <lineage>
        <taxon>Eukaryota</taxon>
        <taxon>Fungi</taxon>
        <taxon>Dikarya</taxon>
        <taxon>Ascomycota</taxon>
        <taxon>Pezizomycotina</taxon>
        <taxon>Leotiomycetes</taxon>
        <taxon>Helotiales</taxon>
        <taxon>Hyaloscyphaceae</taxon>
        <taxon>Hyaloscypha</taxon>
    </lineage>
</organism>
<accession>A0A2J6Q4R8</accession>
<dbReference type="STRING" id="1745343.A0A2J6Q4R8"/>
<dbReference type="OrthoDB" id="5301473at2759"/>
<keyword evidence="3" id="KW-1185">Reference proteome</keyword>
<sequence length="441" mass="49765">MALISIIISRQASSAQMSFTINDNPEPQTVPSSLLSINNAADLRWYLERYAIKDPFDRIRAKQAAEKLDKCGEELAELVFGHFDPDQLPESDWIRISIRDNERSSSLFSLHWELLEVYRVNKSRFAVIREIESLQPVSAIDTVEIDEDGFRICLVVSRPEAMEEEAEEDSSHRSVSRALLPQFGSSAVHVDIVRPGTWEAVLEYLDKAKKKVRPVHLVHFDVHGVVKRTGRHIVAKLHFMKADGSPVLIDTKVVGQALASHGVQMVILNICDSAKGDGSEKTNLARVLVEQGIRFVFAMSYKLMTSALVTVVSEFYRSLLERKEDVWVTAANVREALLKDYIRRARFGLEVGVNDWIVPITYTAKDYGLRFRWASSKESKSQLLMGIRRATRTEADISPEPVGRDTLILRLESILLLVIPTIQLFGRPASGKTFLANFLCE</sequence>
<dbReference type="Pfam" id="PF12770">
    <property type="entry name" value="CHAT"/>
    <property type="match status" value="1"/>
</dbReference>
<protein>
    <recommendedName>
        <fullName evidence="1">CHAT domain-containing protein</fullName>
    </recommendedName>
</protein>
<evidence type="ECO:0000313" key="2">
    <source>
        <dbReference type="EMBL" id="PMD21285.1"/>
    </source>
</evidence>
<feature type="domain" description="CHAT" evidence="1">
    <location>
        <begin position="154"/>
        <end position="323"/>
    </location>
</feature>
<evidence type="ECO:0000313" key="3">
    <source>
        <dbReference type="Proteomes" id="UP000235672"/>
    </source>
</evidence>
<gene>
    <name evidence="2" type="ORF">NA56DRAFT_688965</name>
</gene>
<dbReference type="AlphaFoldDB" id="A0A2J6Q4R8"/>
<proteinExistence type="predicted"/>
<dbReference type="InterPro" id="IPR024983">
    <property type="entry name" value="CHAT_dom"/>
</dbReference>
<name>A0A2J6Q4R8_9HELO</name>
<evidence type="ECO:0000259" key="1">
    <source>
        <dbReference type="Pfam" id="PF12770"/>
    </source>
</evidence>
<dbReference type="Proteomes" id="UP000235672">
    <property type="component" value="Unassembled WGS sequence"/>
</dbReference>
<reference evidence="2 3" key="1">
    <citation type="submission" date="2016-05" db="EMBL/GenBank/DDBJ databases">
        <title>A degradative enzymes factory behind the ericoid mycorrhizal symbiosis.</title>
        <authorList>
            <consortium name="DOE Joint Genome Institute"/>
            <person name="Martino E."/>
            <person name="Morin E."/>
            <person name="Grelet G."/>
            <person name="Kuo A."/>
            <person name="Kohler A."/>
            <person name="Daghino S."/>
            <person name="Barry K."/>
            <person name="Choi C."/>
            <person name="Cichocki N."/>
            <person name="Clum A."/>
            <person name="Copeland A."/>
            <person name="Hainaut M."/>
            <person name="Haridas S."/>
            <person name="Labutti K."/>
            <person name="Lindquist E."/>
            <person name="Lipzen A."/>
            <person name="Khouja H.-R."/>
            <person name="Murat C."/>
            <person name="Ohm R."/>
            <person name="Olson A."/>
            <person name="Spatafora J."/>
            <person name="Veneault-Fourrey C."/>
            <person name="Henrissat B."/>
            <person name="Grigoriev I."/>
            <person name="Martin F."/>
            <person name="Perotto S."/>
        </authorList>
    </citation>
    <scope>NUCLEOTIDE SEQUENCE [LARGE SCALE GENOMIC DNA]</scope>
    <source>
        <strain evidence="2 3">UAMH 7357</strain>
    </source>
</reference>